<dbReference type="PANTHER" id="PTHR46411">
    <property type="entry name" value="FAMILY ATPASE, PUTATIVE-RELATED"/>
    <property type="match status" value="1"/>
</dbReference>
<dbReference type="EMBL" id="JAACJM010000017">
    <property type="protein sequence ID" value="KAF5368050.1"/>
    <property type="molecule type" value="Genomic_DNA"/>
</dbReference>
<evidence type="ECO:0000259" key="2">
    <source>
        <dbReference type="SMART" id="SM00382"/>
    </source>
</evidence>
<dbReference type="Gene3D" id="3.40.50.300">
    <property type="entry name" value="P-loop containing nucleotide triphosphate hydrolases"/>
    <property type="match status" value="1"/>
</dbReference>
<dbReference type="Proteomes" id="UP000559256">
    <property type="component" value="Unassembled WGS sequence"/>
</dbReference>
<dbReference type="Pfam" id="PF22942">
    <property type="entry name" value="DUF7025"/>
    <property type="match status" value="1"/>
</dbReference>
<dbReference type="SMART" id="SM00382">
    <property type="entry name" value="AAA"/>
    <property type="match status" value="1"/>
</dbReference>
<dbReference type="GO" id="GO:0016887">
    <property type="term" value="F:ATP hydrolysis activity"/>
    <property type="evidence" value="ECO:0007669"/>
    <property type="project" value="InterPro"/>
</dbReference>
<keyword evidence="4" id="KW-1185">Reference proteome</keyword>
<evidence type="ECO:0000313" key="4">
    <source>
        <dbReference type="Proteomes" id="UP000559256"/>
    </source>
</evidence>
<dbReference type="GO" id="GO:0005524">
    <property type="term" value="F:ATP binding"/>
    <property type="evidence" value="ECO:0007669"/>
    <property type="project" value="InterPro"/>
</dbReference>
<dbReference type="AlphaFoldDB" id="A0A8H5GNM2"/>
<sequence length="771" mass="86486">MNRRFSSIIGKPGASSVFDDKASTIDDASTIKEEALVPPSLKVKRVDHYYSKWSKGWKYRNTSSKVTVETLPMLGRGAGDNDPWKDYLFVPTSDLYPPKFKIVIKSEYILKACKDVIQSWPGISWNSDPLELDPEIFLTFLEEFTAYRDDLASKKVKSDLDKYVLSSVTTLLDALHSDYKNTIKTITRLKSHREITYDELYSILVPRTLFVARCAVTNLPRIFKLMSWMKVSVEGTECIQLNMEAIDLVDKAVVPGQEATVGRIQACVLIKKFKGTVPIESLDVYPLRYHREEGMLREAVLKRGRKWVGLIGVHHKEYDGVAAVKSEGRLVRQTVIGRIMVDRVTFRRNNPNYQFPLPVFETIEVEPDYGEDEDSVYNDSRHGPPRSRVRSRPLQMAPRPVPVMTPLPFIPPGPGSFGSFPGSGGVALPPASPYNPGNGGYLSNGWDNGLVQSQTTNDKRPGAGVGTGDNIELTEEELLLTPTVVYGFSLADKLWLEFSVDKVTDVNWNDEAFANLVLPADRKLMLQSLVEAHHRETFDDFIKGKGHGLVINLFGPTGVGKTFSAEATSEHVRRPLYIVGAGDLGTDPARMDMVLEKIFDLATAWKAIVLIDEADVFMEQRSLHDLERNAMVAVFLRHVEYYRGILFLTTNRVKAFDEAFLSRIHVALHFHELPFQSKIEVWTAFLRKIGALASGSIEDSFSHSGCITPDQIRTLAQRNVNGRQIKNAVRTAQSMAAGKGERLCLEHFMATLDGMEGFMREFEKVRAGAED</sequence>
<dbReference type="InterPro" id="IPR054289">
    <property type="entry name" value="DUF7025"/>
</dbReference>
<accession>A0A8H5GNM2</accession>
<comment type="caution">
    <text evidence="3">The sequence shown here is derived from an EMBL/GenBank/DDBJ whole genome shotgun (WGS) entry which is preliminary data.</text>
</comment>
<dbReference type="SUPFAM" id="SSF52540">
    <property type="entry name" value="P-loop containing nucleoside triphosphate hydrolases"/>
    <property type="match status" value="1"/>
</dbReference>
<reference evidence="3 4" key="1">
    <citation type="journal article" date="2020" name="ISME J.">
        <title>Uncovering the hidden diversity of litter-decomposition mechanisms in mushroom-forming fungi.</title>
        <authorList>
            <person name="Floudas D."/>
            <person name="Bentzer J."/>
            <person name="Ahren D."/>
            <person name="Johansson T."/>
            <person name="Persson P."/>
            <person name="Tunlid A."/>
        </authorList>
    </citation>
    <scope>NUCLEOTIDE SEQUENCE [LARGE SCALE GENOMIC DNA]</scope>
    <source>
        <strain evidence="3 4">CBS 291.85</strain>
    </source>
</reference>
<gene>
    <name evidence="3" type="ORF">D9758_004441</name>
</gene>
<feature type="region of interest" description="Disordered" evidence="1">
    <location>
        <begin position="370"/>
        <end position="392"/>
    </location>
</feature>
<name>A0A8H5GNM2_9AGAR</name>
<dbReference type="InterPro" id="IPR003593">
    <property type="entry name" value="AAA+_ATPase"/>
</dbReference>
<dbReference type="PANTHER" id="PTHR46411:SF3">
    <property type="entry name" value="AAA+ ATPASE DOMAIN-CONTAINING PROTEIN"/>
    <property type="match status" value="1"/>
</dbReference>
<organism evidence="3 4">
    <name type="scientific">Tetrapyrgos nigripes</name>
    <dbReference type="NCBI Taxonomy" id="182062"/>
    <lineage>
        <taxon>Eukaryota</taxon>
        <taxon>Fungi</taxon>
        <taxon>Dikarya</taxon>
        <taxon>Basidiomycota</taxon>
        <taxon>Agaricomycotina</taxon>
        <taxon>Agaricomycetes</taxon>
        <taxon>Agaricomycetidae</taxon>
        <taxon>Agaricales</taxon>
        <taxon>Marasmiineae</taxon>
        <taxon>Marasmiaceae</taxon>
        <taxon>Tetrapyrgos</taxon>
    </lineage>
</organism>
<dbReference type="OrthoDB" id="10042665at2759"/>
<evidence type="ECO:0000256" key="1">
    <source>
        <dbReference type="SAM" id="MobiDB-lite"/>
    </source>
</evidence>
<dbReference type="InterPro" id="IPR027417">
    <property type="entry name" value="P-loop_NTPase"/>
</dbReference>
<dbReference type="Pfam" id="PF00004">
    <property type="entry name" value="AAA"/>
    <property type="match status" value="1"/>
</dbReference>
<proteinExistence type="predicted"/>
<dbReference type="InterPro" id="IPR003959">
    <property type="entry name" value="ATPase_AAA_core"/>
</dbReference>
<evidence type="ECO:0000313" key="3">
    <source>
        <dbReference type="EMBL" id="KAF5368050.1"/>
    </source>
</evidence>
<feature type="domain" description="AAA+ ATPase" evidence="2">
    <location>
        <begin position="547"/>
        <end position="675"/>
    </location>
</feature>
<protein>
    <recommendedName>
        <fullName evidence="2">AAA+ ATPase domain-containing protein</fullName>
    </recommendedName>
</protein>